<dbReference type="SUPFAM" id="SSF53448">
    <property type="entry name" value="Nucleotide-diphospho-sugar transferases"/>
    <property type="match status" value="1"/>
</dbReference>
<dbReference type="InterPro" id="IPR029044">
    <property type="entry name" value="Nucleotide-diphossugar_trans"/>
</dbReference>
<keyword evidence="13" id="KW-1185">Reference proteome</keyword>
<proteinExistence type="inferred from homology"/>
<evidence type="ECO:0000256" key="2">
    <source>
        <dbReference type="ARBA" id="ARBA00022475"/>
    </source>
</evidence>
<evidence type="ECO:0000256" key="8">
    <source>
        <dbReference type="ARBA" id="ARBA00037904"/>
    </source>
</evidence>
<accession>A0A2U1E3H4</accession>
<comment type="caution">
    <text evidence="12">The sequence shown here is derived from an EMBL/GenBank/DDBJ whole genome shotgun (WGS) entry which is preliminary data.</text>
</comment>
<comment type="similarity">
    <text evidence="9">Belongs to the glycosyltransferase 2 family. CrtQ subfamily.</text>
</comment>
<dbReference type="Gene3D" id="3.90.550.10">
    <property type="entry name" value="Spore Coat Polysaccharide Biosynthesis Protein SpsA, Chain A"/>
    <property type="match status" value="1"/>
</dbReference>
<gene>
    <name evidence="12" type="ORF">C7381_1045</name>
</gene>
<evidence type="ECO:0000256" key="7">
    <source>
        <dbReference type="ARBA" id="ARBA00037281"/>
    </source>
</evidence>
<dbReference type="Proteomes" id="UP000245793">
    <property type="component" value="Unassembled WGS sequence"/>
</dbReference>
<reference evidence="12 13" key="1">
    <citation type="submission" date="2018-04" db="EMBL/GenBank/DDBJ databases">
        <title>Genomic Encyclopedia of Type Strains, Phase IV (KMG-IV): sequencing the most valuable type-strain genomes for metagenomic binning, comparative biology and taxonomic classification.</title>
        <authorList>
            <person name="Goeker M."/>
        </authorList>
    </citation>
    <scope>NUCLEOTIDE SEQUENCE [LARGE SCALE GENOMIC DNA]</scope>
    <source>
        <strain evidence="12 13">DSM 20705</strain>
    </source>
</reference>
<name>A0A2U1E3H4_9FIRM</name>
<dbReference type="GO" id="GO:0005886">
    <property type="term" value="C:plasma membrane"/>
    <property type="evidence" value="ECO:0007669"/>
    <property type="project" value="UniProtKB-SubCell"/>
</dbReference>
<evidence type="ECO:0000256" key="4">
    <source>
        <dbReference type="ARBA" id="ARBA00022679"/>
    </source>
</evidence>
<dbReference type="EMBL" id="QEKV01000004">
    <property type="protein sequence ID" value="PVY94504.1"/>
    <property type="molecule type" value="Genomic_DNA"/>
</dbReference>
<keyword evidence="6" id="KW-0472">Membrane</keyword>
<protein>
    <recommendedName>
        <fullName evidence="10">4,4'-diaponeurosporenoate glycosyltransferase</fullName>
    </recommendedName>
</protein>
<evidence type="ECO:0000259" key="11">
    <source>
        <dbReference type="Pfam" id="PF00535"/>
    </source>
</evidence>
<evidence type="ECO:0000256" key="3">
    <source>
        <dbReference type="ARBA" id="ARBA00022676"/>
    </source>
</evidence>
<evidence type="ECO:0000256" key="5">
    <source>
        <dbReference type="ARBA" id="ARBA00022746"/>
    </source>
</evidence>
<dbReference type="InterPro" id="IPR001173">
    <property type="entry name" value="Glyco_trans_2-like"/>
</dbReference>
<dbReference type="AlphaFoldDB" id="A0A2U1E3H4"/>
<sequence length="228" mass="26987">MISIIVPTYNEEKNIMRFQENLKNLKGDFEVIFSDGFSSDNTYDMIEFDKIRETRFRSNQMNAAAKYAKGDVLWFVHADSIVHPDSVIAIENANAEAGCFRLKFNDTNFLQRIFQFCSNYRVLSRNIAFGDQGIFITRKLFDKIGGYKPLPIMEDYELSICLKEHKIPLRQINLPIITSSRRYLENGRWETNKKMQRLQQTYRRARKKGDEKYLIEKIYEEYEGRKAE</sequence>
<dbReference type="Pfam" id="PF00535">
    <property type="entry name" value="Glycos_transf_2"/>
    <property type="match status" value="1"/>
</dbReference>
<evidence type="ECO:0000256" key="10">
    <source>
        <dbReference type="ARBA" id="ARBA00040345"/>
    </source>
</evidence>
<dbReference type="GO" id="GO:0016757">
    <property type="term" value="F:glycosyltransferase activity"/>
    <property type="evidence" value="ECO:0007669"/>
    <property type="project" value="UniProtKB-KW"/>
</dbReference>
<keyword evidence="4 12" id="KW-0808">Transferase</keyword>
<evidence type="ECO:0000256" key="6">
    <source>
        <dbReference type="ARBA" id="ARBA00023136"/>
    </source>
</evidence>
<evidence type="ECO:0000256" key="1">
    <source>
        <dbReference type="ARBA" id="ARBA00004236"/>
    </source>
</evidence>
<keyword evidence="2" id="KW-1003">Cell membrane</keyword>
<keyword evidence="5" id="KW-0125">Carotenoid biosynthesis</keyword>
<dbReference type="RefSeq" id="WP_116479960.1">
    <property type="nucleotide sequence ID" value="NZ_QEKV01000004.1"/>
</dbReference>
<comment type="subcellular location">
    <subcellularLocation>
        <location evidence="1">Cell membrane</location>
    </subcellularLocation>
</comment>
<evidence type="ECO:0000256" key="9">
    <source>
        <dbReference type="ARBA" id="ARBA00038120"/>
    </source>
</evidence>
<feature type="domain" description="Glycosyltransferase 2-like" evidence="11">
    <location>
        <begin position="3"/>
        <end position="87"/>
    </location>
</feature>
<keyword evidence="3" id="KW-0328">Glycosyltransferase</keyword>
<evidence type="ECO:0000313" key="12">
    <source>
        <dbReference type="EMBL" id="PVY94504.1"/>
    </source>
</evidence>
<dbReference type="InterPro" id="IPR026461">
    <property type="entry name" value="Trfase_2_rSAM/seldom_assoc"/>
</dbReference>
<dbReference type="PANTHER" id="PTHR43646:SF2">
    <property type="entry name" value="GLYCOSYLTRANSFERASE 2-LIKE DOMAIN-CONTAINING PROTEIN"/>
    <property type="match status" value="1"/>
</dbReference>
<organism evidence="12 13">
    <name type="scientific">Ezakiella coagulans</name>
    <dbReference type="NCBI Taxonomy" id="46507"/>
    <lineage>
        <taxon>Bacteria</taxon>
        <taxon>Bacillati</taxon>
        <taxon>Bacillota</taxon>
        <taxon>Tissierellia</taxon>
        <taxon>Ezakiella</taxon>
    </lineage>
</organism>
<evidence type="ECO:0000313" key="13">
    <source>
        <dbReference type="Proteomes" id="UP000245793"/>
    </source>
</evidence>
<comment type="pathway">
    <text evidence="8">Carotenoid biosynthesis; staphyloxanthin biosynthesis; staphyloxanthin from farnesyl diphosphate: step 4/5.</text>
</comment>
<comment type="function">
    <text evidence="7">Catalyzes the glycosylation of 4,4'-diaponeurosporenoate, i.e. the esterification of glucose at the C1'' position with the carboxyl group of 4,4'-diaponeurosporenic acid, to form glycosyl-4,4'-diaponeurosporenoate. This is a step in the biosynthesis of staphyloxanthin, an orange pigment present in most staphylococci strains.</text>
</comment>
<dbReference type="NCBIfam" id="TIGR04283">
    <property type="entry name" value="glyco_like_mftF"/>
    <property type="match status" value="1"/>
</dbReference>
<dbReference type="GO" id="GO:0016117">
    <property type="term" value="P:carotenoid biosynthetic process"/>
    <property type="evidence" value="ECO:0007669"/>
    <property type="project" value="UniProtKB-KW"/>
</dbReference>
<dbReference type="PANTHER" id="PTHR43646">
    <property type="entry name" value="GLYCOSYLTRANSFERASE"/>
    <property type="match status" value="1"/>
</dbReference>